<evidence type="ECO:0000313" key="1">
    <source>
        <dbReference type="EMBL" id="RXK11092.1"/>
    </source>
</evidence>
<sequence length="206" mass="23978">MVSSFLLVFVKSSLKTHFILIIYMITKKGKLLMNNAYKDIVSKYIYAKDNNKPHLMKSVFTEVSKLDVKLKSQNISFPATTKGLKEITEVLISSFNNTYDNVYTLCLEDTLVLEENSLKSIWLVVMTEKQSGKVRFGYGSYYWSFHNNNLAEYLNITIENMIILEEKFADELLTWISSLAYPWCESKIILESLPKIEELDSFRKEF</sequence>
<proteinExistence type="predicted"/>
<dbReference type="EMBL" id="PDKM01000001">
    <property type="protein sequence ID" value="RXK11092.1"/>
    <property type="molecule type" value="Genomic_DNA"/>
</dbReference>
<accession>A0AAX2ABR8</accession>
<dbReference type="AlphaFoldDB" id="A0AAX2ABR8"/>
<reference evidence="1 2" key="1">
    <citation type="submission" date="2017-10" db="EMBL/GenBank/DDBJ databases">
        <title>Genomics of the genus Arcobacter.</title>
        <authorList>
            <person name="Perez-Cataluna A."/>
            <person name="Figueras M.J."/>
        </authorList>
    </citation>
    <scope>NUCLEOTIDE SEQUENCE [LARGE SCALE GENOMIC DNA]</scope>
    <source>
        <strain evidence="1 2">CECT 7835</strain>
    </source>
</reference>
<comment type="caution">
    <text evidence="1">The sequence shown here is derived from an EMBL/GenBank/DDBJ whole genome shotgun (WGS) entry which is preliminary data.</text>
</comment>
<dbReference type="Proteomes" id="UP000289193">
    <property type="component" value="Unassembled WGS sequence"/>
</dbReference>
<protein>
    <submittedName>
        <fullName evidence="1">Uncharacterized protein</fullName>
    </submittedName>
</protein>
<name>A0AAX2ABR8_9BACT</name>
<evidence type="ECO:0000313" key="2">
    <source>
        <dbReference type="Proteomes" id="UP000289193"/>
    </source>
</evidence>
<gene>
    <name evidence="1" type="ORF">CRV05_01615</name>
</gene>
<organism evidence="1 2">
    <name type="scientific">Halarcobacter bivalviorum</name>
    <dbReference type="NCBI Taxonomy" id="663364"/>
    <lineage>
        <taxon>Bacteria</taxon>
        <taxon>Pseudomonadati</taxon>
        <taxon>Campylobacterota</taxon>
        <taxon>Epsilonproteobacteria</taxon>
        <taxon>Campylobacterales</taxon>
        <taxon>Arcobacteraceae</taxon>
        <taxon>Halarcobacter</taxon>
    </lineage>
</organism>
<keyword evidence="2" id="KW-1185">Reference proteome</keyword>